<dbReference type="GO" id="GO:0009002">
    <property type="term" value="F:serine-type D-Ala-D-Ala carboxypeptidase activity"/>
    <property type="evidence" value="ECO:0007669"/>
    <property type="project" value="UniProtKB-EC"/>
</dbReference>
<dbReference type="InterPro" id="IPR036138">
    <property type="entry name" value="PBP_dimer_sf"/>
</dbReference>
<comment type="caution">
    <text evidence="11">The sequence shown here is derived from an EMBL/GenBank/DDBJ whole genome shotgun (WGS) entry which is preliminary data.</text>
</comment>
<evidence type="ECO:0000256" key="6">
    <source>
        <dbReference type="ARBA" id="ARBA00034000"/>
    </source>
</evidence>
<dbReference type="PANTHER" id="PTHR30627">
    <property type="entry name" value="PEPTIDOGLYCAN D,D-TRANSPEPTIDASE"/>
    <property type="match status" value="1"/>
</dbReference>
<dbReference type="InterPro" id="IPR032710">
    <property type="entry name" value="NTF2-like_dom_sf"/>
</dbReference>
<proteinExistence type="inferred from homology"/>
<dbReference type="PROSITE" id="PS51257">
    <property type="entry name" value="PROKAR_LIPOPROTEIN"/>
    <property type="match status" value="1"/>
</dbReference>
<keyword evidence="12" id="KW-1185">Reference proteome</keyword>
<dbReference type="Gene3D" id="3.40.710.10">
    <property type="entry name" value="DD-peptidase/beta-lactamase superfamily"/>
    <property type="match status" value="1"/>
</dbReference>
<dbReference type="InterPro" id="IPR007887">
    <property type="entry name" value="MecA_N"/>
</dbReference>
<sequence length="677" mass="74891">MKKKVRMIKSPLAYSLLLLLVIFLTACSEDEEIKPEDRFIDYVDHWHEQDFDAMYQLISASSQEDYSTEDFIDRYQKIYQDLEITDLNISYQLPDDEDQEEPSTVFAIEVTKNSIAGEITFTSEIILVEQINEEDEQSDWFIEWHPGLIFPALREGAEIAVERSEPARGEIFDRNGNGLAVNEIVYNVGVQPGLFEDRETEMEELATLLEMDIASIERELSAGWVTDDVFVPLKKVPTHDQELIDQIFSLPSVIKQDVTARAYPYEDAMAHVIGYTSGITAEELEQQEPGVYHQNDVIGKRGLEQLFESRLRGTRGTRIVAVSDNSRTTIAEQEAVDGEDITVTLDADIQTALFNSYEEDAGTAVAINPKTGETLALVSSPAFNPHTFAYGISQTNWQALQEDEQNPLLNRFAATFSPGSTIKPITGAIGLTNDGIDLDEGIEINGLTWAKEGWGNYEVRRVSESSGPVDLRDALVRSDNIYFAQKMVELGQEAFVTGLEAFGFGDTLPFTYPIPASTVSNDGSIDREILLADSAYGQGEILMSALHLAVAYTPFLNNGAMIQPVLEVNEPTGTFIADGLVETEHASYIREALRQAVIAPNGTARAANTDTVELAGKTGTAELKQSLTDEGAQENGWFVAYPSEEDILVAMMVEHVQDKGGSGYVAGKTASFFEQIR</sequence>
<protein>
    <recommendedName>
        <fullName evidence="4">serine-type D-Ala-D-Ala carboxypeptidase</fullName>
        <ecNumber evidence="4">3.4.16.4</ecNumber>
    </recommendedName>
</protein>
<dbReference type="InterPro" id="IPR005311">
    <property type="entry name" value="PBP_dimer"/>
</dbReference>
<feature type="domain" description="Penicillin-binding protein transpeptidase" evidence="8">
    <location>
        <begin position="362"/>
        <end position="668"/>
    </location>
</feature>
<evidence type="ECO:0000259" key="9">
    <source>
        <dbReference type="Pfam" id="PF03717"/>
    </source>
</evidence>
<dbReference type="EC" id="3.4.16.4" evidence="4"/>
<dbReference type="SUPFAM" id="SSF54427">
    <property type="entry name" value="NTF2-like"/>
    <property type="match status" value="1"/>
</dbReference>
<comment type="similarity">
    <text evidence="3">Belongs to the transpeptidase family.</text>
</comment>
<dbReference type="RefSeq" id="WP_268778897.1">
    <property type="nucleotide sequence ID" value="NZ_JAPRAT010000003.1"/>
</dbReference>
<dbReference type="AlphaFoldDB" id="A0A9J6R9Z3"/>
<accession>A0A9J6R9Z3</accession>
<dbReference type="GO" id="GO:0071555">
    <property type="term" value="P:cell wall organization"/>
    <property type="evidence" value="ECO:0007669"/>
    <property type="project" value="TreeGrafter"/>
</dbReference>
<dbReference type="Gene3D" id="3.10.450.100">
    <property type="entry name" value="NTF2-like, domain 1"/>
    <property type="match status" value="1"/>
</dbReference>
<comment type="catalytic activity">
    <reaction evidence="6">
        <text>Preferential cleavage: (Ac)2-L-Lys-D-Ala-|-D-Ala. Also transpeptidation of peptidyl-alanyl moieties that are N-acyl substituents of D-alanine.</text>
        <dbReference type="EC" id="3.4.16.4"/>
    </reaction>
</comment>
<organism evidence="11 12">
    <name type="scientific">Natronobacillus azotifigens</name>
    <dbReference type="NCBI Taxonomy" id="472978"/>
    <lineage>
        <taxon>Bacteria</taxon>
        <taxon>Bacillati</taxon>
        <taxon>Bacillota</taxon>
        <taxon>Bacilli</taxon>
        <taxon>Bacillales</taxon>
        <taxon>Bacillaceae</taxon>
        <taxon>Natronobacillus</taxon>
    </lineage>
</organism>
<dbReference type="EMBL" id="JAPRAT010000003">
    <property type="protein sequence ID" value="MCZ0702131.1"/>
    <property type="molecule type" value="Genomic_DNA"/>
</dbReference>
<feature type="domain" description="NTF2-like N-terminal transpeptidase" evidence="10">
    <location>
        <begin position="34"/>
        <end position="156"/>
    </location>
</feature>
<dbReference type="GO" id="GO:0005886">
    <property type="term" value="C:plasma membrane"/>
    <property type="evidence" value="ECO:0007669"/>
    <property type="project" value="TreeGrafter"/>
</dbReference>
<feature type="domain" description="Penicillin-binding protein dimerisation" evidence="9">
    <location>
        <begin position="165"/>
        <end position="327"/>
    </location>
</feature>
<dbReference type="InterPro" id="IPR012338">
    <property type="entry name" value="Beta-lactam/transpept-like"/>
</dbReference>
<dbReference type="SUPFAM" id="SSF56519">
    <property type="entry name" value="Penicillin binding protein dimerisation domain"/>
    <property type="match status" value="1"/>
</dbReference>
<evidence type="ECO:0000256" key="3">
    <source>
        <dbReference type="ARBA" id="ARBA00007171"/>
    </source>
</evidence>
<evidence type="ECO:0000256" key="1">
    <source>
        <dbReference type="ARBA" id="ARBA00004370"/>
    </source>
</evidence>
<dbReference type="Gene3D" id="3.90.1310.10">
    <property type="entry name" value="Penicillin-binding protein 2a (Domain 2)"/>
    <property type="match status" value="1"/>
</dbReference>
<dbReference type="GO" id="GO:0046677">
    <property type="term" value="P:response to antibiotic"/>
    <property type="evidence" value="ECO:0007669"/>
    <property type="project" value="InterPro"/>
</dbReference>
<dbReference type="InterPro" id="IPR001460">
    <property type="entry name" value="PCN-bd_Tpept"/>
</dbReference>
<feature type="chain" id="PRO_5039955593" description="serine-type D-Ala-D-Ala carboxypeptidase" evidence="7">
    <location>
        <begin position="29"/>
        <end position="677"/>
    </location>
</feature>
<name>A0A9J6R9Z3_9BACI</name>
<keyword evidence="5" id="KW-0472">Membrane</keyword>
<evidence type="ECO:0000259" key="8">
    <source>
        <dbReference type="Pfam" id="PF00905"/>
    </source>
</evidence>
<dbReference type="GO" id="GO:0008658">
    <property type="term" value="F:penicillin binding"/>
    <property type="evidence" value="ECO:0007669"/>
    <property type="project" value="InterPro"/>
</dbReference>
<evidence type="ECO:0000313" key="11">
    <source>
        <dbReference type="EMBL" id="MCZ0702131.1"/>
    </source>
</evidence>
<evidence type="ECO:0000259" key="10">
    <source>
        <dbReference type="Pfam" id="PF05223"/>
    </source>
</evidence>
<comment type="pathway">
    <text evidence="2">Cell wall biogenesis; peptidoglycan biosynthesis.</text>
</comment>
<keyword evidence="7" id="KW-0732">Signal</keyword>
<gene>
    <name evidence="11" type="ORF">OWO01_02765</name>
</gene>
<evidence type="ECO:0000256" key="5">
    <source>
        <dbReference type="ARBA" id="ARBA00023136"/>
    </source>
</evidence>
<feature type="signal peptide" evidence="7">
    <location>
        <begin position="1"/>
        <end position="28"/>
    </location>
</feature>
<evidence type="ECO:0000256" key="7">
    <source>
        <dbReference type="SAM" id="SignalP"/>
    </source>
</evidence>
<dbReference type="PANTHER" id="PTHR30627:SF25">
    <property type="entry name" value="PENICILLIN-BINDING PROTEIN 3"/>
    <property type="match status" value="1"/>
</dbReference>
<dbReference type="SUPFAM" id="SSF56601">
    <property type="entry name" value="beta-lactamase/transpeptidase-like"/>
    <property type="match status" value="1"/>
</dbReference>
<dbReference type="Proteomes" id="UP001084197">
    <property type="component" value="Unassembled WGS sequence"/>
</dbReference>
<dbReference type="Pfam" id="PF03717">
    <property type="entry name" value="PBP_dimer"/>
    <property type="match status" value="1"/>
</dbReference>
<evidence type="ECO:0000256" key="4">
    <source>
        <dbReference type="ARBA" id="ARBA00012448"/>
    </source>
</evidence>
<dbReference type="InterPro" id="IPR050515">
    <property type="entry name" value="Beta-lactam/transpept"/>
</dbReference>
<evidence type="ECO:0000256" key="2">
    <source>
        <dbReference type="ARBA" id="ARBA00004752"/>
    </source>
</evidence>
<dbReference type="Pfam" id="PF05223">
    <property type="entry name" value="MecA_N"/>
    <property type="match status" value="1"/>
</dbReference>
<dbReference type="Pfam" id="PF00905">
    <property type="entry name" value="Transpeptidase"/>
    <property type="match status" value="1"/>
</dbReference>
<comment type="subcellular location">
    <subcellularLocation>
        <location evidence="1">Membrane</location>
    </subcellularLocation>
</comment>
<dbReference type="Gene3D" id="3.30.1390.30">
    <property type="entry name" value="Penicillin-binding protein 2a, domain 3"/>
    <property type="match status" value="1"/>
</dbReference>
<dbReference type="GO" id="GO:0071972">
    <property type="term" value="F:peptidoglycan L,D-transpeptidase activity"/>
    <property type="evidence" value="ECO:0007669"/>
    <property type="project" value="TreeGrafter"/>
</dbReference>
<reference evidence="11" key="1">
    <citation type="submission" date="2022-11" db="EMBL/GenBank/DDBJ databases">
        <title>WGS of Natronobacillus azotifigens 24KS-1, an anaerobic diazotrophic haloalkaliphile from soda-rich habitats.</title>
        <authorList>
            <person name="Sorokin D.Y."/>
            <person name="Merkel A.Y."/>
        </authorList>
    </citation>
    <scope>NUCLEOTIDE SEQUENCE</scope>
    <source>
        <strain evidence="11">24KS-1</strain>
    </source>
</reference>
<evidence type="ECO:0000313" key="12">
    <source>
        <dbReference type="Proteomes" id="UP001084197"/>
    </source>
</evidence>